<gene>
    <name evidence="3" type="ORF">PYH69_02580</name>
</gene>
<protein>
    <submittedName>
        <fullName evidence="3">Glycosyltransferase family A protein</fullName>
    </submittedName>
</protein>
<dbReference type="PANTHER" id="PTHR22916">
    <property type="entry name" value="GLYCOSYLTRANSFERASE"/>
    <property type="match status" value="1"/>
</dbReference>
<dbReference type="PANTHER" id="PTHR22916:SF3">
    <property type="entry name" value="UDP-GLCNAC:BETAGAL BETA-1,3-N-ACETYLGLUCOSAMINYLTRANSFERASE-LIKE PROTEIN 1"/>
    <property type="match status" value="1"/>
</dbReference>
<dbReference type="AlphaFoldDB" id="A0AAX3W6F6"/>
<evidence type="ECO:0000256" key="1">
    <source>
        <dbReference type="ARBA" id="ARBA00006739"/>
    </source>
</evidence>
<accession>A0AAX3W6F6</accession>
<dbReference type="Pfam" id="PF00535">
    <property type="entry name" value="Glycos_transf_2"/>
    <property type="match status" value="1"/>
</dbReference>
<evidence type="ECO:0000313" key="4">
    <source>
        <dbReference type="Proteomes" id="UP001223261"/>
    </source>
</evidence>
<reference evidence="3" key="1">
    <citation type="journal article" date="2023" name="Antibiotics">
        <title>Prevalence and Molecular Characterization of Methicillin-Resistant Staphylococci (MRS) and Mammaliicocci (MRM) in Dromedary Camels from Algeria: First Detection of SCCmec-mecC Hybrid in Methicillin-Resistant Mammaliicoccus lentus.</title>
        <authorList>
            <person name="Belhout C."/>
            <person name="Boyen F."/>
            <person name="Vereecke N."/>
            <person name="Theuns S."/>
            <person name="Taibi N."/>
            <person name="Stegger M."/>
            <person name="de la Fe-Rodriguez P.Y."/>
            <person name="Bouayad L."/>
            <person name="Elgroud R."/>
            <person name="Butaye P."/>
        </authorList>
    </citation>
    <scope>NUCLEOTIDE SEQUENCE</scope>
    <source>
        <strain evidence="3">7048</strain>
    </source>
</reference>
<sequence length="447" mass="53002">MKDDLKISIIVTVYNAEDTIRNTIESILKGCENQRYELVIVNDGSTDRTKDILDGYGKLDNIIVIHQENKGVSVARNKGLDSIDKDTDLITFIDDSDLISENFVKVAKHFFSEHKDIKVAITPIKVMRNEQTYDHVLNYRFQRSQNFIDIMRDYKCIHFHIGGIVFSSELYESGQLKFNESLSYWEDADMFNSIILSELKYGLLKDSHYYYDRNNETSLSRKIWSSEKRYTYHIKENYFSLIQKSIAIHGRVIPYIQYLIALHYLDYLVEHNQKYINEMHTNIDRSFEFYSKKVFKYIDLKIIDDLRCLNVYKAYLYFLKGVKFPYFKHYKDIQLVINEYNWRTQRMVFSFSKNMCGLDYRSCVSVYFGKKKVTTATVKELRDVTLLGHPLEDICMAKYIAKVPLRCLLFGCRFKVEDIETNTIIWVKNEALVKRLYRRIMKKGAKK</sequence>
<dbReference type="RefSeq" id="WP_282862633.1">
    <property type="nucleotide sequence ID" value="NZ_CP118848.1"/>
</dbReference>
<dbReference type="GO" id="GO:0016758">
    <property type="term" value="F:hexosyltransferase activity"/>
    <property type="evidence" value="ECO:0007669"/>
    <property type="project" value="UniProtKB-ARBA"/>
</dbReference>
<dbReference type="InterPro" id="IPR029044">
    <property type="entry name" value="Nucleotide-diphossugar_trans"/>
</dbReference>
<dbReference type="Proteomes" id="UP001223261">
    <property type="component" value="Chromosome"/>
</dbReference>
<evidence type="ECO:0000313" key="3">
    <source>
        <dbReference type="EMBL" id="WHI60532.1"/>
    </source>
</evidence>
<dbReference type="Gene3D" id="3.90.550.10">
    <property type="entry name" value="Spore Coat Polysaccharide Biosynthesis Protein SpsA, Chain A"/>
    <property type="match status" value="1"/>
</dbReference>
<comment type="similarity">
    <text evidence="1">Belongs to the glycosyltransferase 2 family.</text>
</comment>
<dbReference type="EMBL" id="CP118848">
    <property type="protein sequence ID" value="WHI60532.1"/>
    <property type="molecule type" value="Genomic_DNA"/>
</dbReference>
<dbReference type="InterPro" id="IPR001173">
    <property type="entry name" value="Glyco_trans_2-like"/>
</dbReference>
<dbReference type="CDD" id="cd00761">
    <property type="entry name" value="Glyco_tranf_GTA_type"/>
    <property type="match status" value="1"/>
</dbReference>
<organism evidence="3 4">
    <name type="scientific">Mammaliicoccus lentus</name>
    <name type="common">Staphylococcus lentus</name>
    <dbReference type="NCBI Taxonomy" id="42858"/>
    <lineage>
        <taxon>Bacteria</taxon>
        <taxon>Bacillati</taxon>
        <taxon>Bacillota</taxon>
        <taxon>Bacilli</taxon>
        <taxon>Bacillales</taxon>
        <taxon>Staphylococcaceae</taxon>
        <taxon>Mammaliicoccus</taxon>
    </lineage>
</organism>
<proteinExistence type="inferred from homology"/>
<name>A0AAX3W6F6_MAMLE</name>
<dbReference type="SUPFAM" id="SSF53448">
    <property type="entry name" value="Nucleotide-diphospho-sugar transferases"/>
    <property type="match status" value="1"/>
</dbReference>
<feature type="domain" description="Glycosyltransferase 2-like" evidence="2">
    <location>
        <begin position="8"/>
        <end position="163"/>
    </location>
</feature>
<evidence type="ECO:0000259" key="2">
    <source>
        <dbReference type="Pfam" id="PF00535"/>
    </source>
</evidence>